<dbReference type="HOGENOM" id="CLU_1798922_0_0_1"/>
<evidence type="ECO:0000256" key="1">
    <source>
        <dbReference type="PROSITE-ProRule" id="PRU00182"/>
    </source>
</evidence>
<dbReference type="KEGG" id="tad:TRIADDRAFT_57005"/>
<dbReference type="Gene3D" id="3.10.290.10">
    <property type="entry name" value="RNA-binding S4 domain"/>
    <property type="match status" value="1"/>
</dbReference>
<dbReference type="PANTHER" id="PTHR13633:SF3">
    <property type="entry name" value="MITOCHONDRIAL TRANSCRIPTION RESCUE FACTOR 1"/>
    <property type="match status" value="1"/>
</dbReference>
<dbReference type="Proteomes" id="UP000009022">
    <property type="component" value="Unassembled WGS sequence"/>
</dbReference>
<sequence length="144" mass="16389">MAASKSILQPIASLFRSQRRLWTNLVFNKPRLRYSSNKADDPTFKEIDTVTTSLRIDAIASKGLGISRRKLWEYCLRGYVSVNGIKIKKKSAEVKNRDKVIIDGPGINRGYVEVIEIGNLTKKGNYHIRLKRCKRLLKGNELGL</sequence>
<keyword evidence="1" id="KW-0694">RNA-binding</keyword>
<organism evidence="3 4">
    <name type="scientific">Trichoplax adhaerens</name>
    <name type="common">Trichoplax reptans</name>
    <dbReference type="NCBI Taxonomy" id="10228"/>
    <lineage>
        <taxon>Eukaryota</taxon>
        <taxon>Metazoa</taxon>
        <taxon>Placozoa</taxon>
        <taxon>Uniplacotomia</taxon>
        <taxon>Trichoplacea</taxon>
        <taxon>Trichoplacidae</taxon>
        <taxon>Trichoplax</taxon>
    </lineage>
</organism>
<name>B3RX58_TRIAD</name>
<dbReference type="CDD" id="cd00165">
    <property type="entry name" value="S4"/>
    <property type="match status" value="1"/>
</dbReference>
<dbReference type="RefSeq" id="XP_002112704.1">
    <property type="nucleotide sequence ID" value="XM_002112668.1"/>
</dbReference>
<dbReference type="AlphaFoldDB" id="B3RX58"/>
<dbReference type="InParanoid" id="B3RX58"/>
<reference evidence="3 4" key="1">
    <citation type="journal article" date="2008" name="Nature">
        <title>The Trichoplax genome and the nature of placozoans.</title>
        <authorList>
            <person name="Srivastava M."/>
            <person name="Begovic E."/>
            <person name="Chapman J."/>
            <person name="Putnam N.H."/>
            <person name="Hellsten U."/>
            <person name="Kawashima T."/>
            <person name="Kuo A."/>
            <person name="Mitros T."/>
            <person name="Salamov A."/>
            <person name="Carpenter M.L."/>
            <person name="Signorovitch A.Y."/>
            <person name="Moreno M.A."/>
            <person name="Kamm K."/>
            <person name="Grimwood J."/>
            <person name="Schmutz J."/>
            <person name="Shapiro H."/>
            <person name="Grigoriev I.V."/>
            <person name="Buss L.W."/>
            <person name="Schierwater B."/>
            <person name="Dellaporta S.L."/>
            <person name="Rokhsar D.S."/>
        </authorList>
    </citation>
    <scope>NUCLEOTIDE SEQUENCE [LARGE SCALE GENOMIC DNA]</scope>
    <source>
        <strain evidence="3 4">Grell-BS-1999</strain>
    </source>
</reference>
<dbReference type="SUPFAM" id="SSF55174">
    <property type="entry name" value="Alpha-L RNA-binding motif"/>
    <property type="match status" value="1"/>
</dbReference>
<protein>
    <recommendedName>
        <fullName evidence="2">RNA-binding S4 domain-containing protein</fullName>
    </recommendedName>
</protein>
<feature type="domain" description="RNA-binding S4" evidence="2">
    <location>
        <begin position="54"/>
        <end position="116"/>
    </location>
</feature>
<evidence type="ECO:0000313" key="3">
    <source>
        <dbReference type="EMBL" id="EDV24814.1"/>
    </source>
</evidence>
<evidence type="ECO:0000313" key="4">
    <source>
        <dbReference type="Proteomes" id="UP000009022"/>
    </source>
</evidence>
<dbReference type="OMA" id="TAKGRYH"/>
<proteinExistence type="predicted"/>
<dbReference type="GO" id="GO:0003723">
    <property type="term" value="F:RNA binding"/>
    <property type="evidence" value="ECO:0007669"/>
    <property type="project" value="UniProtKB-KW"/>
</dbReference>
<dbReference type="PROSITE" id="PS50889">
    <property type="entry name" value="S4"/>
    <property type="match status" value="1"/>
</dbReference>
<dbReference type="PhylomeDB" id="B3RX58"/>
<dbReference type="PANTHER" id="PTHR13633">
    <property type="entry name" value="MITOCHONDRIAL TRANSCRIPTION RESCUE FACTOR 1"/>
    <property type="match status" value="1"/>
</dbReference>
<dbReference type="STRING" id="10228.B3RX58"/>
<keyword evidence="4" id="KW-1185">Reference proteome</keyword>
<dbReference type="GeneID" id="6753917"/>
<dbReference type="eggNOG" id="ENOG502SZEN">
    <property type="taxonomic scope" value="Eukaryota"/>
</dbReference>
<dbReference type="EMBL" id="DS985245">
    <property type="protein sequence ID" value="EDV24814.1"/>
    <property type="molecule type" value="Genomic_DNA"/>
</dbReference>
<gene>
    <name evidence="3" type="ORF">TRIADDRAFT_57005</name>
</gene>
<dbReference type="OrthoDB" id="4150at2759"/>
<accession>B3RX58</accession>
<dbReference type="InterPro" id="IPR002942">
    <property type="entry name" value="S4_RNA-bd"/>
</dbReference>
<dbReference type="InterPro" id="IPR036986">
    <property type="entry name" value="S4_RNA-bd_sf"/>
</dbReference>
<dbReference type="CTD" id="6753917"/>
<evidence type="ECO:0000259" key="2">
    <source>
        <dbReference type="SMART" id="SM00363"/>
    </source>
</evidence>
<dbReference type="SMART" id="SM00363">
    <property type="entry name" value="S4"/>
    <property type="match status" value="1"/>
</dbReference>